<dbReference type="InterPro" id="IPR036259">
    <property type="entry name" value="MFS_trans_sf"/>
</dbReference>
<evidence type="ECO:0000256" key="2">
    <source>
        <dbReference type="ARBA" id="ARBA00022448"/>
    </source>
</evidence>
<evidence type="ECO:0000313" key="8">
    <source>
        <dbReference type="EMBL" id="KAL1872999.1"/>
    </source>
</evidence>
<feature type="transmembrane region" description="Helical" evidence="6">
    <location>
        <begin position="284"/>
        <end position="303"/>
    </location>
</feature>
<feature type="transmembrane region" description="Helical" evidence="6">
    <location>
        <begin position="241"/>
        <end position="264"/>
    </location>
</feature>
<dbReference type="InterPro" id="IPR020846">
    <property type="entry name" value="MFS_dom"/>
</dbReference>
<feature type="transmembrane region" description="Helical" evidence="6">
    <location>
        <begin position="354"/>
        <end position="375"/>
    </location>
</feature>
<organism evidence="8 9">
    <name type="scientific">Diaporthe australafricana</name>
    <dbReference type="NCBI Taxonomy" id="127596"/>
    <lineage>
        <taxon>Eukaryota</taxon>
        <taxon>Fungi</taxon>
        <taxon>Dikarya</taxon>
        <taxon>Ascomycota</taxon>
        <taxon>Pezizomycotina</taxon>
        <taxon>Sordariomycetes</taxon>
        <taxon>Sordariomycetidae</taxon>
        <taxon>Diaporthales</taxon>
        <taxon>Diaporthaceae</taxon>
        <taxon>Diaporthe</taxon>
    </lineage>
</organism>
<evidence type="ECO:0000256" key="5">
    <source>
        <dbReference type="ARBA" id="ARBA00023136"/>
    </source>
</evidence>
<feature type="transmembrane region" description="Helical" evidence="6">
    <location>
        <begin position="309"/>
        <end position="333"/>
    </location>
</feature>
<gene>
    <name evidence="8" type="ORF">Daus18300_004140</name>
</gene>
<reference evidence="8 9" key="1">
    <citation type="journal article" date="2024" name="IMA Fungus">
        <title>IMA Genome - F19 : A genome assembly and annotation guide to empower mycologists, including annotated draft genome sequences of Ceratocystis pirilliformis, Diaporthe australafricana, Fusarium ophioides, Paecilomyces lecythidis, and Sporothrix stenoceras.</title>
        <authorList>
            <person name="Aylward J."/>
            <person name="Wilson A.M."/>
            <person name="Visagie C.M."/>
            <person name="Spraker J."/>
            <person name="Barnes I."/>
            <person name="Buitendag C."/>
            <person name="Ceriani C."/>
            <person name="Del Mar Angel L."/>
            <person name="du Plessis D."/>
            <person name="Fuchs T."/>
            <person name="Gasser K."/>
            <person name="Kramer D."/>
            <person name="Li W."/>
            <person name="Munsamy K."/>
            <person name="Piso A."/>
            <person name="Price J.L."/>
            <person name="Sonnekus B."/>
            <person name="Thomas C."/>
            <person name="van der Nest A."/>
            <person name="van Dijk A."/>
            <person name="van Heerden A."/>
            <person name="van Vuuren N."/>
            <person name="Yilmaz N."/>
            <person name="Duong T.A."/>
            <person name="van der Merwe N.A."/>
            <person name="Wingfield M.J."/>
            <person name="Wingfield B.D."/>
        </authorList>
    </citation>
    <scope>NUCLEOTIDE SEQUENCE [LARGE SCALE GENOMIC DNA]</scope>
    <source>
        <strain evidence="8 9">CMW 18300</strain>
    </source>
</reference>
<feature type="transmembrane region" description="Helical" evidence="6">
    <location>
        <begin position="125"/>
        <end position="144"/>
    </location>
</feature>
<feature type="transmembrane region" description="Helical" evidence="6">
    <location>
        <begin position="85"/>
        <end position="113"/>
    </location>
</feature>
<protein>
    <recommendedName>
        <fullName evidence="7">Major facilitator superfamily (MFS) profile domain-containing protein</fullName>
    </recommendedName>
</protein>
<feature type="transmembrane region" description="Helical" evidence="6">
    <location>
        <begin position="214"/>
        <end position="235"/>
    </location>
</feature>
<dbReference type="PROSITE" id="PS50850">
    <property type="entry name" value="MFS"/>
    <property type="match status" value="1"/>
</dbReference>
<evidence type="ECO:0000259" key="7">
    <source>
        <dbReference type="PROSITE" id="PS50850"/>
    </source>
</evidence>
<feature type="transmembrane region" description="Helical" evidence="6">
    <location>
        <begin position="395"/>
        <end position="412"/>
    </location>
</feature>
<dbReference type="EMBL" id="JAWRVE010000027">
    <property type="protein sequence ID" value="KAL1872999.1"/>
    <property type="molecule type" value="Genomic_DNA"/>
</dbReference>
<evidence type="ECO:0000256" key="6">
    <source>
        <dbReference type="SAM" id="Phobius"/>
    </source>
</evidence>
<keyword evidence="3 6" id="KW-0812">Transmembrane</keyword>
<dbReference type="Gene3D" id="1.20.1250.20">
    <property type="entry name" value="MFS general substrate transporter like domains"/>
    <property type="match status" value="1"/>
</dbReference>
<proteinExistence type="predicted"/>
<accession>A0ABR3XBJ4</accession>
<keyword evidence="2" id="KW-0813">Transport</keyword>
<dbReference type="PANTHER" id="PTHR23501:SF177">
    <property type="entry name" value="MAJOR FACILITATOR SUPERFAMILY (MFS) PROFILE DOMAIN-CONTAINING PROTEIN-RELATED"/>
    <property type="match status" value="1"/>
</dbReference>
<feature type="transmembrane region" description="Helical" evidence="6">
    <location>
        <begin position="548"/>
        <end position="572"/>
    </location>
</feature>
<dbReference type="InterPro" id="IPR011701">
    <property type="entry name" value="MFS"/>
</dbReference>
<comment type="subcellular location">
    <subcellularLocation>
        <location evidence="1">Membrane</location>
        <topology evidence="1">Multi-pass membrane protein</topology>
    </subcellularLocation>
</comment>
<keyword evidence="4 6" id="KW-1133">Transmembrane helix</keyword>
<dbReference type="Pfam" id="PF07690">
    <property type="entry name" value="MFS_1"/>
    <property type="match status" value="1"/>
</dbReference>
<keyword evidence="5 6" id="KW-0472">Membrane</keyword>
<keyword evidence="9" id="KW-1185">Reference proteome</keyword>
<feature type="domain" description="Major facilitator superfamily (MFS) profile" evidence="7">
    <location>
        <begin position="91"/>
        <end position="583"/>
    </location>
</feature>
<evidence type="ECO:0000256" key="1">
    <source>
        <dbReference type="ARBA" id="ARBA00004141"/>
    </source>
</evidence>
<evidence type="ECO:0000256" key="4">
    <source>
        <dbReference type="ARBA" id="ARBA00022989"/>
    </source>
</evidence>
<dbReference type="PANTHER" id="PTHR23501">
    <property type="entry name" value="MAJOR FACILITATOR SUPERFAMILY"/>
    <property type="match status" value="1"/>
</dbReference>
<feature type="transmembrane region" description="Helical" evidence="6">
    <location>
        <begin position="181"/>
        <end position="202"/>
    </location>
</feature>
<evidence type="ECO:0000313" key="9">
    <source>
        <dbReference type="Proteomes" id="UP001583177"/>
    </source>
</evidence>
<evidence type="ECO:0000256" key="3">
    <source>
        <dbReference type="ARBA" id="ARBA00022692"/>
    </source>
</evidence>
<feature type="transmembrane region" description="Helical" evidence="6">
    <location>
        <begin position="484"/>
        <end position="505"/>
    </location>
</feature>
<dbReference type="CDD" id="cd17502">
    <property type="entry name" value="MFS_Azr1_MDR_like"/>
    <property type="match status" value="1"/>
</dbReference>
<sequence length="583" mass="61422">MFSVISKYKQIGNVFFPAYCYTKLSIVLKGPPPQVVRLSRAATGFTAMDPEKGKASADLAENSDNAVTKTASIGEAQDAIVYPNVFWTSCVSFGVALGLFLVGLDMTIIATAIPKITEEFPGVNLIGWYSSAFFISLACTQPLWGKIYTFSSIKYTFLAVVFIFGVGAVIGGLAPNSTVLILGRAILGASAAGIAAGGYAILGVTVRPGLRPVFTGLINTIYSLASVLGPILGGVFTQKSTWRWCFYVNLPVAGVSAIVILLLFHPPAQSSRSKVPLKEKLSHVDPIGILLVLASLVCFTRAVEVAGIHQAWASAEVIGLFVGSGVAVVAFVVSQYLQGDHALLVSRLVKQRGVYMSMGYGFFHEGAFCLLLYYIPIYFQVVAGITPTEAGFRNLPMLISCGIGSATTGFLVSRFGYYTPLMVWASSGGCVGAGLVYTLDETSPPAKWIGYQVLAGLALGSGLPLGIISGQANAEPEDLPARTAMLLFSFCVGTSTSLGTGQSVFSNLLLTKLPALAPGVDPLTVINTGATDIRNIFPADAVPGIVQAYLYALRAVFAVVMAYAGVAVVFAAGSKWERLNLKG</sequence>
<comment type="caution">
    <text evidence="8">The sequence shown here is derived from an EMBL/GenBank/DDBJ whole genome shotgun (WGS) entry which is preliminary data.</text>
</comment>
<dbReference type="Proteomes" id="UP001583177">
    <property type="component" value="Unassembled WGS sequence"/>
</dbReference>
<name>A0ABR3XBJ4_9PEZI</name>
<dbReference type="SUPFAM" id="SSF103473">
    <property type="entry name" value="MFS general substrate transporter"/>
    <property type="match status" value="1"/>
</dbReference>
<feature type="transmembrane region" description="Helical" evidence="6">
    <location>
        <begin position="156"/>
        <end position="175"/>
    </location>
</feature>
<feature type="transmembrane region" description="Helical" evidence="6">
    <location>
        <begin position="451"/>
        <end position="472"/>
    </location>
</feature>